<dbReference type="InterPro" id="IPR023213">
    <property type="entry name" value="CAT-like_dom_sf"/>
</dbReference>
<dbReference type="AlphaFoldDB" id="A0A248TG67"/>
<comment type="function">
    <text evidence="1 10">This enzyme is an effector of chloramphenicol resistance in bacteria.</text>
</comment>
<keyword evidence="13" id="KW-1185">Reference proteome</keyword>
<evidence type="ECO:0000256" key="4">
    <source>
        <dbReference type="ARBA" id="ARBA00013235"/>
    </source>
</evidence>
<dbReference type="InterPro" id="IPR001707">
    <property type="entry name" value="Cmp_AcTrfase"/>
</dbReference>
<sequence>MKFTKIDINNWERKEVFNHFLNQQTSFSITNNIDITELYQFTKEKGYQFYPAFIFLITQVVNTNKHFRMNVTAKGELGYWNRVIPMYTIFDKESALFSAIFTDIDEGFERFHMDYVTDTELYTGTGKLLPKAPVPENVVNISMIPWTTFTGFNLNINTNPNYLLPIVTAGKFFNKNENIYLPLSLQVHHAVCDGYHTALFMDTFQRLVRNPKQMLK</sequence>
<dbReference type="SMART" id="SM01059">
    <property type="entry name" value="CAT"/>
    <property type="match status" value="1"/>
</dbReference>
<dbReference type="Gene3D" id="3.30.559.10">
    <property type="entry name" value="Chloramphenicol acetyltransferase-like domain"/>
    <property type="match status" value="1"/>
</dbReference>
<evidence type="ECO:0000256" key="3">
    <source>
        <dbReference type="ARBA" id="ARBA00011233"/>
    </source>
</evidence>
<dbReference type="SUPFAM" id="SSF52777">
    <property type="entry name" value="CoA-dependent acyltransferases"/>
    <property type="match status" value="1"/>
</dbReference>
<dbReference type="OrthoDB" id="9801766at2"/>
<comment type="similarity">
    <text evidence="2 11">Belongs to the chloramphenicol acetyltransferase family.</text>
</comment>
<accession>A0A248TG67</accession>
<dbReference type="RefSeq" id="WP_095370704.1">
    <property type="nucleotide sequence ID" value="NZ_CP022983.1"/>
</dbReference>
<proteinExistence type="inferred from homology"/>
<evidence type="ECO:0000256" key="7">
    <source>
        <dbReference type="ARBA" id="ARBA00023251"/>
    </source>
</evidence>
<evidence type="ECO:0000313" key="12">
    <source>
        <dbReference type="EMBL" id="ASV67129.1"/>
    </source>
</evidence>
<gene>
    <name evidence="12" type="ORF">CKF48_07160</name>
</gene>
<reference evidence="12 13" key="1">
    <citation type="submission" date="2017-08" db="EMBL/GenBank/DDBJ databases">
        <title>Complete Genome Sequence of Bacillus kochii Oregon-R-modENCODE STRAIN BDGP4, isolated from Drosophila melanogaster gut.</title>
        <authorList>
            <person name="Wan K.H."/>
            <person name="Yu C."/>
            <person name="Park S."/>
            <person name="Hammonds A.S."/>
            <person name="Booth B.W."/>
            <person name="Celniker S.E."/>
        </authorList>
    </citation>
    <scope>NUCLEOTIDE SEQUENCE [LARGE SCALE GENOMIC DNA]</scope>
    <source>
        <strain evidence="12 13">BDGP4</strain>
    </source>
</reference>
<dbReference type="NCBIfam" id="NF000491">
    <property type="entry name" value="chloram_CatA"/>
    <property type="match status" value="1"/>
</dbReference>
<dbReference type="EMBL" id="CP022983">
    <property type="protein sequence ID" value="ASV67129.1"/>
    <property type="molecule type" value="Genomic_DNA"/>
</dbReference>
<keyword evidence="7 10" id="KW-0046">Antibiotic resistance</keyword>
<evidence type="ECO:0000256" key="5">
    <source>
        <dbReference type="ARBA" id="ARBA00020291"/>
    </source>
</evidence>
<protein>
    <recommendedName>
        <fullName evidence="5 10">Chloramphenicol acetyltransferase</fullName>
        <ecNumber evidence="4 10">2.3.1.28</ecNumber>
    </recommendedName>
</protein>
<evidence type="ECO:0000256" key="8">
    <source>
        <dbReference type="ARBA" id="ARBA00023315"/>
    </source>
</evidence>
<evidence type="ECO:0000313" key="13">
    <source>
        <dbReference type="Proteomes" id="UP000215137"/>
    </source>
</evidence>
<dbReference type="Pfam" id="PF00302">
    <property type="entry name" value="CAT"/>
    <property type="match status" value="1"/>
</dbReference>
<evidence type="ECO:0000256" key="11">
    <source>
        <dbReference type="RuleBase" id="RU004156"/>
    </source>
</evidence>
<dbReference type="PROSITE" id="PS00100">
    <property type="entry name" value="CAT"/>
    <property type="match status" value="1"/>
</dbReference>
<evidence type="ECO:0000256" key="9">
    <source>
        <dbReference type="PIRSR" id="PIRSR000440-1"/>
    </source>
</evidence>
<name>A0A248TG67_9BACI</name>
<comment type="catalytic activity">
    <reaction evidence="10">
        <text>chloramphenicol + acetyl-CoA = chloramphenicol 3-acetate + CoA</text>
        <dbReference type="Rhea" id="RHEA:18421"/>
        <dbReference type="ChEBI" id="CHEBI:16730"/>
        <dbReference type="ChEBI" id="CHEBI:17698"/>
        <dbReference type="ChEBI" id="CHEBI:57287"/>
        <dbReference type="ChEBI" id="CHEBI:57288"/>
        <dbReference type="EC" id="2.3.1.28"/>
    </reaction>
</comment>
<dbReference type="Proteomes" id="UP000215137">
    <property type="component" value="Chromosome"/>
</dbReference>
<keyword evidence="8 10" id="KW-0012">Acyltransferase</keyword>
<dbReference type="EC" id="2.3.1.28" evidence="4 10"/>
<evidence type="ECO:0000256" key="10">
    <source>
        <dbReference type="RuleBase" id="RU000503"/>
    </source>
</evidence>
<dbReference type="PIRSF" id="PIRSF000440">
    <property type="entry name" value="CAT"/>
    <property type="match status" value="1"/>
</dbReference>
<dbReference type="InterPro" id="IPR018372">
    <property type="entry name" value="Chloramphenicol_AcTrfase_AS"/>
</dbReference>
<evidence type="ECO:0000256" key="2">
    <source>
        <dbReference type="ARBA" id="ARBA00010571"/>
    </source>
</evidence>
<comment type="subunit">
    <text evidence="3">Homotrimer.</text>
</comment>
<evidence type="ECO:0000256" key="6">
    <source>
        <dbReference type="ARBA" id="ARBA00022679"/>
    </source>
</evidence>
<dbReference type="GO" id="GO:0008811">
    <property type="term" value="F:chloramphenicol O-acetyltransferase activity"/>
    <property type="evidence" value="ECO:0007669"/>
    <property type="project" value="UniProtKB-EC"/>
</dbReference>
<dbReference type="PANTHER" id="PTHR38474:SF2">
    <property type="entry name" value="CHLORAMPHENICOL ACETYLTRANSFERASE"/>
    <property type="match status" value="1"/>
</dbReference>
<dbReference type="PANTHER" id="PTHR38474">
    <property type="entry name" value="SLR0299 PROTEIN"/>
    <property type="match status" value="1"/>
</dbReference>
<evidence type="ECO:0000256" key="1">
    <source>
        <dbReference type="ARBA" id="ARBA00002150"/>
    </source>
</evidence>
<organism evidence="12 13">
    <name type="scientific">Cytobacillus kochii</name>
    <dbReference type="NCBI Taxonomy" id="859143"/>
    <lineage>
        <taxon>Bacteria</taxon>
        <taxon>Bacillati</taxon>
        <taxon>Bacillota</taxon>
        <taxon>Bacilli</taxon>
        <taxon>Bacillales</taxon>
        <taxon>Bacillaceae</taxon>
        <taxon>Cytobacillus</taxon>
    </lineage>
</organism>
<dbReference type="KEGG" id="bko:CKF48_07160"/>
<dbReference type="GO" id="GO:0046677">
    <property type="term" value="P:response to antibiotic"/>
    <property type="evidence" value="ECO:0007669"/>
    <property type="project" value="UniProtKB-KW"/>
</dbReference>
<feature type="active site" description="Proton acceptor" evidence="9">
    <location>
        <position position="189"/>
    </location>
</feature>
<keyword evidence="6 10" id="KW-0808">Transferase</keyword>